<dbReference type="InterPro" id="IPR012337">
    <property type="entry name" value="RNaseH-like_sf"/>
</dbReference>
<dbReference type="NCBIfam" id="NF033516">
    <property type="entry name" value="transpos_IS3"/>
    <property type="match status" value="1"/>
</dbReference>
<evidence type="ECO:0000259" key="2">
    <source>
        <dbReference type="PROSITE" id="PS50994"/>
    </source>
</evidence>
<accession>A0A977PZB3</accession>
<dbReference type="InterPro" id="IPR025948">
    <property type="entry name" value="HTH-like_dom"/>
</dbReference>
<protein>
    <submittedName>
        <fullName evidence="3">IS3 family transposase</fullName>
    </submittedName>
</protein>
<feature type="domain" description="Integrase catalytic" evidence="2">
    <location>
        <begin position="99"/>
        <end position="270"/>
    </location>
</feature>
<reference evidence="3" key="1">
    <citation type="submission" date="2021-04" db="EMBL/GenBank/DDBJ databases">
        <title>Genome sequence of Woronichinia naegeliana from Washington state freshwater lake bloom.</title>
        <authorList>
            <person name="Dreher T.W."/>
        </authorList>
    </citation>
    <scope>NUCLEOTIDE SEQUENCE</scope>
    <source>
        <strain evidence="3">WA131</strain>
    </source>
</reference>
<dbReference type="EMBL" id="CP073041">
    <property type="protein sequence ID" value="UXE64153.1"/>
    <property type="molecule type" value="Genomic_DNA"/>
</dbReference>
<dbReference type="GO" id="GO:0003676">
    <property type="term" value="F:nucleic acid binding"/>
    <property type="evidence" value="ECO:0007669"/>
    <property type="project" value="InterPro"/>
</dbReference>
<dbReference type="Gene3D" id="3.30.420.10">
    <property type="entry name" value="Ribonuclease H-like superfamily/Ribonuclease H"/>
    <property type="match status" value="1"/>
</dbReference>
<dbReference type="PANTHER" id="PTHR46889:SF4">
    <property type="entry name" value="TRANSPOSASE INSO FOR INSERTION SEQUENCE ELEMENT IS911B-RELATED"/>
    <property type="match status" value="1"/>
</dbReference>
<dbReference type="Proteomes" id="UP001065613">
    <property type="component" value="Chromosome"/>
</dbReference>
<dbReference type="PROSITE" id="PS50994">
    <property type="entry name" value="INTEGRASE"/>
    <property type="match status" value="1"/>
</dbReference>
<dbReference type="PANTHER" id="PTHR46889">
    <property type="entry name" value="TRANSPOSASE INSF FOR INSERTION SEQUENCE IS3B-RELATED"/>
    <property type="match status" value="1"/>
</dbReference>
<dbReference type="InterPro" id="IPR036397">
    <property type="entry name" value="RNaseH_sf"/>
</dbReference>
<dbReference type="Pfam" id="PF00665">
    <property type="entry name" value="rve"/>
    <property type="match status" value="1"/>
</dbReference>
<comment type="function">
    <text evidence="1">Involved in the transposition of the insertion sequence.</text>
</comment>
<evidence type="ECO:0000313" key="3">
    <source>
        <dbReference type="EMBL" id="UXE64153.1"/>
    </source>
</evidence>
<dbReference type="Pfam" id="PF13276">
    <property type="entry name" value="HTH_21"/>
    <property type="match status" value="1"/>
</dbReference>
<dbReference type="KEGG" id="wna:KA717_17555"/>
<dbReference type="InterPro" id="IPR001584">
    <property type="entry name" value="Integrase_cat-core"/>
</dbReference>
<dbReference type="AlphaFoldDB" id="A0A977PZB3"/>
<organism evidence="3">
    <name type="scientific">Woronichinia naegeliana WA131</name>
    <dbReference type="NCBI Taxonomy" id="2824559"/>
    <lineage>
        <taxon>Bacteria</taxon>
        <taxon>Bacillati</taxon>
        <taxon>Cyanobacteriota</taxon>
        <taxon>Cyanophyceae</taxon>
        <taxon>Synechococcales</taxon>
        <taxon>Coelosphaeriaceae</taxon>
        <taxon>Woronichinia</taxon>
    </lineage>
</organism>
<gene>
    <name evidence="3" type="ORF">KA717_17555</name>
</gene>
<dbReference type="InterPro" id="IPR050900">
    <property type="entry name" value="Transposase_IS3/IS150/IS904"/>
</dbReference>
<evidence type="ECO:0000256" key="1">
    <source>
        <dbReference type="ARBA" id="ARBA00002286"/>
    </source>
</evidence>
<dbReference type="InterPro" id="IPR048020">
    <property type="entry name" value="Transpos_IS3"/>
</dbReference>
<sequence length="273" mass="32704">MVDPKHSELCIQRQCELLGINRSSYYYEPKEISSEELTLLRLLDEQYMKTPFYGSRKMTVYLNTLGYEVNRKRVIRLMNQLGIQAIYPKKRTTLRNPEHQIYPYLLRDLSIEKANQVWCTDITYLPIGKGHFYLVAIMDWFSRKVLSWRISNTMDVYFCKSALEEALSIYGKPDIFNSDQGSQFTSKEFTGCLKQENIQISMDGRGRCYDNIFIERLWRSLKYELIYIYSFEDGKHLTEEVKKWFNFYNKERFHQALEYQMPDQVYWTSLNLA</sequence>
<dbReference type="GO" id="GO:0015074">
    <property type="term" value="P:DNA integration"/>
    <property type="evidence" value="ECO:0007669"/>
    <property type="project" value="InterPro"/>
</dbReference>
<dbReference type="SUPFAM" id="SSF53098">
    <property type="entry name" value="Ribonuclease H-like"/>
    <property type="match status" value="1"/>
</dbReference>
<proteinExistence type="predicted"/>
<name>A0A977PZB3_9CYAN</name>